<feature type="transmembrane region" description="Helical" evidence="18">
    <location>
        <begin position="814"/>
        <end position="833"/>
    </location>
</feature>
<comment type="subcellular location">
    <subcellularLocation>
        <location evidence="1">Cell membrane</location>
        <topology evidence="1">Multi-pass membrane protein</topology>
    </subcellularLocation>
</comment>
<dbReference type="OrthoDB" id="418484at2759"/>
<feature type="transmembrane region" description="Helical" evidence="18">
    <location>
        <begin position="207"/>
        <end position="227"/>
    </location>
</feature>
<feature type="transmembrane region" description="Helical" evidence="18">
    <location>
        <begin position="649"/>
        <end position="673"/>
    </location>
</feature>
<evidence type="ECO:0000256" key="18">
    <source>
        <dbReference type="SAM" id="Phobius"/>
    </source>
</evidence>
<keyword evidence="9" id="KW-0106">Calcium</keyword>
<feature type="transmembrane region" description="Helical" evidence="18">
    <location>
        <begin position="141"/>
        <end position="164"/>
    </location>
</feature>
<keyword evidence="7" id="KW-0732">Signal</keyword>
<dbReference type="GO" id="GO:0005886">
    <property type="term" value="C:plasma membrane"/>
    <property type="evidence" value="ECO:0007669"/>
    <property type="project" value="UniProtKB-SubCell"/>
</dbReference>
<dbReference type="InterPro" id="IPR004836">
    <property type="entry name" value="Na_Ca_Ex"/>
</dbReference>
<evidence type="ECO:0000256" key="15">
    <source>
        <dbReference type="ARBA" id="ARBA00023180"/>
    </source>
</evidence>
<gene>
    <name evidence="20" type="primary">SLC8A2</name>
    <name evidence="20" type="ORF">FOZ61_003112</name>
</gene>
<evidence type="ECO:0000256" key="17">
    <source>
        <dbReference type="ARBA" id="ARBA00033667"/>
    </source>
</evidence>
<keyword evidence="5 18" id="KW-0812">Transmembrane</keyword>
<evidence type="ECO:0000256" key="16">
    <source>
        <dbReference type="ARBA" id="ARBA00023201"/>
    </source>
</evidence>
<evidence type="ECO:0000259" key="19">
    <source>
        <dbReference type="SMART" id="SM00237"/>
    </source>
</evidence>
<name>A0A7J6LQS9_PEROL</name>
<dbReference type="GO" id="GO:0005516">
    <property type="term" value="F:calmodulin binding"/>
    <property type="evidence" value="ECO:0007669"/>
    <property type="project" value="UniProtKB-KW"/>
</dbReference>
<feature type="transmembrane region" description="Helical" evidence="18">
    <location>
        <begin position="774"/>
        <end position="794"/>
    </location>
</feature>
<keyword evidence="8" id="KW-0677">Repeat</keyword>
<dbReference type="AlphaFoldDB" id="A0A7J6LQS9"/>
<keyword evidence="12" id="KW-0915">Sodium</keyword>
<keyword evidence="13" id="KW-0406">Ion transport</keyword>
<accession>A0A7J6LQS9</accession>
<dbReference type="InterPro" id="IPR004837">
    <property type="entry name" value="NaCa_Exmemb"/>
</dbReference>
<dbReference type="EMBL" id="JABAHT010000194">
    <property type="protein sequence ID" value="KAF4661563.1"/>
    <property type="molecule type" value="Genomic_DNA"/>
</dbReference>
<organism evidence="20 21">
    <name type="scientific">Perkinsus olseni</name>
    <name type="common">Perkinsus atlanticus</name>
    <dbReference type="NCBI Taxonomy" id="32597"/>
    <lineage>
        <taxon>Eukaryota</taxon>
        <taxon>Sar</taxon>
        <taxon>Alveolata</taxon>
        <taxon>Perkinsozoa</taxon>
        <taxon>Perkinsea</taxon>
        <taxon>Perkinsida</taxon>
        <taxon>Perkinsidae</taxon>
        <taxon>Perkinsus</taxon>
    </lineage>
</organism>
<keyword evidence="6" id="KW-0479">Metal-binding</keyword>
<keyword evidence="4" id="KW-1003">Cell membrane</keyword>
<proteinExistence type="inferred from homology"/>
<comment type="catalytic activity">
    <reaction evidence="17">
        <text>Ca(2+)(in) + 3 Na(+)(out) = Ca(2+)(out) + 3 Na(+)(in)</text>
        <dbReference type="Rhea" id="RHEA:69955"/>
        <dbReference type="ChEBI" id="CHEBI:29101"/>
        <dbReference type="ChEBI" id="CHEBI:29108"/>
    </reaction>
</comment>
<dbReference type="SUPFAM" id="SSF141072">
    <property type="entry name" value="CalX-like"/>
    <property type="match status" value="2"/>
</dbReference>
<evidence type="ECO:0000256" key="7">
    <source>
        <dbReference type="ARBA" id="ARBA00022729"/>
    </source>
</evidence>
<dbReference type="InterPro" id="IPR051171">
    <property type="entry name" value="CaCA"/>
</dbReference>
<dbReference type="PRINTS" id="PR01259">
    <property type="entry name" value="NACAEXCHNGR"/>
</dbReference>
<comment type="caution">
    <text evidence="20">The sequence shown here is derived from an EMBL/GenBank/DDBJ whole genome shotgun (WGS) entry which is preliminary data.</text>
</comment>
<protein>
    <submittedName>
        <fullName evidence="20">Sodium/calcium exchanger 2</fullName>
    </submittedName>
</protein>
<dbReference type="SMART" id="SM00237">
    <property type="entry name" value="Calx_beta"/>
    <property type="match status" value="2"/>
</dbReference>
<keyword evidence="10" id="KW-0112">Calmodulin-binding</keyword>
<dbReference type="Pfam" id="PF01699">
    <property type="entry name" value="Na_Ca_ex"/>
    <property type="match status" value="2"/>
</dbReference>
<feature type="transmembrane region" description="Helical" evidence="18">
    <location>
        <begin position="176"/>
        <end position="195"/>
    </location>
</feature>
<dbReference type="GO" id="GO:0007154">
    <property type="term" value="P:cell communication"/>
    <property type="evidence" value="ECO:0007669"/>
    <property type="project" value="InterPro"/>
</dbReference>
<evidence type="ECO:0000313" key="21">
    <source>
        <dbReference type="Proteomes" id="UP000570595"/>
    </source>
</evidence>
<dbReference type="Gene3D" id="1.20.1420.30">
    <property type="entry name" value="NCX, central ion-binding region"/>
    <property type="match status" value="2"/>
</dbReference>
<dbReference type="PANTHER" id="PTHR11878:SF65">
    <property type="entry name" value="NA_CA-EXCHANGE PROTEIN, ISOFORM G"/>
    <property type="match status" value="1"/>
</dbReference>
<dbReference type="Proteomes" id="UP000570595">
    <property type="component" value="Unassembled WGS sequence"/>
</dbReference>
<keyword evidence="16" id="KW-0739">Sodium transport</keyword>
<feature type="domain" description="Calx-beta" evidence="19">
    <location>
        <begin position="448"/>
        <end position="543"/>
    </location>
</feature>
<dbReference type="Pfam" id="PF03160">
    <property type="entry name" value="Calx-beta"/>
    <property type="match status" value="1"/>
</dbReference>
<evidence type="ECO:0000256" key="4">
    <source>
        <dbReference type="ARBA" id="ARBA00022475"/>
    </source>
</evidence>
<comment type="similarity">
    <text evidence="2">Belongs to the Ca(2+):cation antiporter (CaCA) (TC 2.A.19) family. SLC8 subfamily.</text>
</comment>
<keyword evidence="3" id="KW-0813">Transport</keyword>
<dbReference type="PANTHER" id="PTHR11878">
    <property type="entry name" value="SODIUM/CALCIUM EXCHANGER"/>
    <property type="match status" value="1"/>
</dbReference>
<dbReference type="InterPro" id="IPR038081">
    <property type="entry name" value="CalX-like_sf"/>
</dbReference>
<dbReference type="GO" id="GO:0046872">
    <property type="term" value="F:metal ion binding"/>
    <property type="evidence" value="ECO:0007669"/>
    <property type="project" value="UniProtKB-KW"/>
</dbReference>
<evidence type="ECO:0000256" key="5">
    <source>
        <dbReference type="ARBA" id="ARBA00022692"/>
    </source>
</evidence>
<evidence type="ECO:0000256" key="12">
    <source>
        <dbReference type="ARBA" id="ARBA00023053"/>
    </source>
</evidence>
<keyword evidence="15" id="KW-0325">Glycoprotein</keyword>
<evidence type="ECO:0000256" key="3">
    <source>
        <dbReference type="ARBA" id="ARBA00022448"/>
    </source>
</evidence>
<evidence type="ECO:0000256" key="13">
    <source>
        <dbReference type="ARBA" id="ARBA00023065"/>
    </source>
</evidence>
<reference evidence="20 21" key="1">
    <citation type="submission" date="2020-04" db="EMBL/GenBank/DDBJ databases">
        <title>Perkinsus olseni comparative genomics.</title>
        <authorList>
            <person name="Bogema D.R."/>
        </authorList>
    </citation>
    <scope>NUCLEOTIDE SEQUENCE [LARGE SCALE GENOMIC DNA]</scope>
    <source>
        <strain evidence="20">ATCC PRA-179</strain>
    </source>
</reference>
<evidence type="ECO:0000256" key="11">
    <source>
        <dbReference type="ARBA" id="ARBA00022989"/>
    </source>
</evidence>
<evidence type="ECO:0000256" key="6">
    <source>
        <dbReference type="ARBA" id="ARBA00022723"/>
    </source>
</evidence>
<evidence type="ECO:0000256" key="9">
    <source>
        <dbReference type="ARBA" id="ARBA00022837"/>
    </source>
</evidence>
<feature type="domain" description="Calx-beta" evidence="19">
    <location>
        <begin position="331"/>
        <end position="434"/>
    </location>
</feature>
<dbReference type="GO" id="GO:0005432">
    <property type="term" value="F:calcium:sodium antiporter activity"/>
    <property type="evidence" value="ECO:0007669"/>
    <property type="project" value="InterPro"/>
</dbReference>
<keyword evidence="11 18" id="KW-1133">Transmembrane helix</keyword>
<dbReference type="InterPro" id="IPR044880">
    <property type="entry name" value="NCX_ion-bd_dom_sf"/>
</dbReference>
<evidence type="ECO:0000256" key="14">
    <source>
        <dbReference type="ARBA" id="ARBA00023136"/>
    </source>
</evidence>
<evidence type="ECO:0000256" key="8">
    <source>
        <dbReference type="ARBA" id="ARBA00022737"/>
    </source>
</evidence>
<dbReference type="Gene3D" id="2.60.40.2030">
    <property type="match status" value="2"/>
</dbReference>
<evidence type="ECO:0000256" key="10">
    <source>
        <dbReference type="ARBA" id="ARBA00022860"/>
    </source>
</evidence>
<evidence type="ECO:0000313" key="20">
    <source>
        <dbReference type="EMBL" id="KAF4661563.1"/>
    </source>
</evidence>
<dbReference type="InterPro" id="IPR003644">
    <property type="entry name" value="Calx_beta"/>
</dbReference>
<evidence type="ECO:0000256" key="1">
    <source>
        <dbReference type="ARBA" id="ARBA00004651"/>
    </source>
</evidence>
<sequence length="838" mass="89967">MVALSLWGIDPSSPRSLAGSVLGQPTPICEHGGSGLILPLFGDAEQDWPNGLRVVLYFIGLFWCFVGVAIISDIFMGSIEKITSKKTRVRLAVHGETKLVTVRVWNDTVANLTLMALGSSAPEILLSIIELLSQDMYSGHLGPSTIVGSAAFNLLVISAVCIMAIPDGEVRTINDVGVFVVTATCSIFAYMWLLLVLQVTSPDVVDIWEAIVTLALFPALVAVAFAADKGVFSVKSTVSSAHRDHVLGLEDLSQEEIAELMDDTRQRHGMDLTDDAVIRIIQAERPPRATRAQHRIHASRLLTGRAGSMRNIAAKRSPTGHLMPFKDIVDNTAEGASRGGSTQPTIDFTCPRFAVMEGAGRVLLPLTISRPLEKEVMVRYETVQGTATPGEDYIPVVDGRVTIKAGETSSSDIAIVVLDDDIVEEDENFWVRLTTVSDGAVIGKVAVAEVTIIDDDEAGELVLEKEELHVEEGEAQVVVQRAKGCSGRVTLQYTTESGNAVAPHDYTHTEGELVLDHNQAAGVIKIPIHSTSTRNPHFRLILSEPTGGAKFCAKTDGGAESLICTIWIKAKPGMSTSRTTVPALLNVHWGKMSLGASNWREQFSEALWVNGSREEQAEASVFEWIMHIITFPWKLVFAFCPPLEYADGWLTFVVSLLMIGGVTAIVADVAALLGCTMDIPDSVTAITLVALGTSLPDTFASRLAAVQDPYADASVGNVTGSNSVNVFLGLGLPWVIGSIYWKTQGATQEWVARVGAEIVAEYPDGGFVVEAGDLSFSVLVFTICAFVCLAILVVRRAKYGGELGGPKNGKRISAGVLVLLWVAYITASSANSLKNRAD</sequence>
<evidence type="ECO:0000256" key="2">
    <source>
        <dbReference type="ARBA" id="ARBA00007489"/>
    </source>
</evidence>
<keyword evidence="14 18" id="KW-0472">Membrane</keyword>
<dbReference type="GO" id="GO:0098703">
    <property type="term" value="P:calcium ion import across plasma membrane"/>
    <property type="evidence" value="ECO:0007669"/>
    <property type="project" value="TreeGrafter"/>
</dbReference>
<feature type="transmembrane region" description="Helical" evidence="18">
    <location>
        <begin position="54"/>
        <end position="76"/>
    </location>
</feature>